<keyword evidence="1" id="KW-0812">Transmembrane</keyword>
<dbReference type="PANTHER" id="PTHR10579">
    <property type="entry name" value="CALCIUM-ACTIVATED CHLORIDE CHANNEL REGULATOR"/>
    <property type="match status" value="1"/>
</dbReference>
<sequence>MLKNIFSKMYQKEIEQISVNVPLEQMVAARLGFSKTSKHFSLSLMIQFLQRWKRLWPVCVFAVLVLMVVSVQMSYQHPRRSLLSFIAPKKIDDWQYRSSSEVDKTSGAFISGMSGSGSSAGLGMGDAGWDLFGGLVQSESFGSSAGLSMSVSSDESLGFSVGGAKDIGSFRTNIENGFLPLLSSLTYEGLFGDYFFETGKKETCDILFCPSYRRAVTKNPLTGEEEMYVAVGLNSGMKQSDFARKKLNLVIVLDISGSMSSSFDTYYYDQNRQKEQEAKKTKIQTALASVSSLLDHLQPDDRLGIVLFNDHASIAKPLRLVKETEMEQIKTHLLSLSADGGTDFSAGLDSAETLFMEVSDEKDYTYENRMIILTDAMPNTGDISKDGLVSRLEKNAQHKVYTTCIGIGVDFQSALVEAITKIRGANYFSTHTQSELQERLDEGFDYMVSPLVFNLEMTTESNGFEIEQVYGSPEANKSTGNIMRIGTLFPSATKDGQTRGGIILLKVRKTGGDPHLSLRVNYEDRDGRTWSRTGDISFDGLQADMSDDNGVRKGVLLVRYGELIRQWIADEREKNETTSSWEQTSLPLQVSSPYDQIFIRFKNYFEQEAQEIGDATLNRERDILSKLTTLPSVPFFQEETGGID</sequence>
<keyword evidence="1" id="KW-0472">Membrane</keyword>
<name>A0A0G0XHL2_9BACT</name>
<dbReference type="SMART" id="SM00327">
    <property type="entry name" value="VWA"/>
    <property type="match status" value="1"/>
</dbReference>
<dbReference type="InterPro" id="IPR002035">
    <property type="entry name" value="VWF_A"/>
</dbReference>
<dbReference type="InterPro" id="IPR051266">
    <property type="entry name" value="CLCR"/>
</dbReference>
<proteinExistence type="predicted"/>
<dbReference type="PANTHER" id="PTHR10579:SF43">
    <property type="entry name" value="ZINC FINGER (C3HC4-TYPE RING FINGER) FAMILY PROTEIN"/>
    <property type="match status" value="1"/>
</dbReference>
<keyword evidence="1" id="KW-1133">Transmembrane helix</keyword>
<dbReference type="AlphaFoldDB" id="A0A0G0XHL2"/>
<organism evidence="3 4">
    <name type="scientific">Candidatus Uhrbacteria bacterium GW2011_GWC2_41_11</name>
    <dbReference type="NCBI Taxonomy" id="1618985"/>
    <lineage>
        <taxon>Bacteria</taxon>
        <taxon>Candidatus Uhriibacteriota</taxon>
    </lineage>
</organism>
<feature type="domain" description="VWFA" evidence="2">
    <location>
        <begin position="248"/>
        <end position="451"/>
    </location>
</feature>
<evidence type="ECO:0000313" key="4">
    <source>
        <dbReference type="Proteomes" id="UP000034616"/>
    </source>
</evidence>
<feature type="transmembrane region" description="Helical" evidence="1">
    <location>
        <begin position="55"/>
        <end position="75"/>
    </location>
</feature>
<evidence type="ECO:0000313" key="3">
    <source>
        <dbReference type="EMBL" id="KKR87157.1"/>
    </source>
</evidence>
<dbReference type="EMBL" id="LCAH01000005">
    <property type="protein sequence ID" value="KKR87157.1"/>
    <property type="molecule type" value="Genomic_DNA"/>
</dbReference>
<dbReference type="Pfam" id="PF13519">
    <property type="entry name" value="VWA_2"/>
    <property type="match status" value="1"/>
</dbReference>
<dbReference type="SUPFAM" id="SSF53300">
    <property type="entry name" value="vWA-like"/>
    <property type="match status" value="1"/>
</dbReference>
<dbReference type="PROSITE" id="PS50234">
    <property type="entry name" value="VWFA"/>
    <property type="match status" value="1"/>
</dbReference>
<evidence type="ECO:0000256" key="1">
    <source>
        <dbReference type="SAM" id="Phobius"/>
    </source>
</evidence>
<dbReference type="InterPro" id="IPR036465">
    <property type="entry name" value="vWFA_dom_sf"/>
</dbReference>
<comment type="caution">
    <text evidence="3">The sequence shown here is derived from an EMBL/GenBank/DDBJ whole genome shotgun (WGS) entry which is preliminary data.</text>
</comment>
<protein>
    <submittedName>
        <fullName evidence="3">Cell surface protein</fullName>
    </submittedName>
</protein>
<gene>
    <name evidence="3" type="ORF">UU35_C0005G0031</name>
</gene>
<accession>A0A0G0XHL2</accession>
<evidence type="ECO:0000259" key="2">
    <source>
        <dbReference type="PROSITE" id="PS50234"/>
    </source>
</evidence>
<dbReference type="PATRIC" id="fig|1618985.3.peg.465"/>
<reference evidence="3 4" key="1">
    <citation type="journal article" date="2015" name="Nature">
        <title>rRNA introns, odd ribosomes, and small enigmatic genomes across a large radiation of phyla.</title>
        <authorList>
            <person name="Brown C.T."/>
            <person name="Hug L.A."/>
            <person name="Thomas B.C."/>
            <person name="Sharon I."/>
            <person name="Castelle C.J."/>
            <person name="Singh A."/>
            <person name="Wilkins M.J."/>
            <person name="Williams K.H."/>
            <person name="Banfield J.F."/>
        </authorList>
    </citation>
    <scope>NUCLEOTIDE SEQUENCE [LARGE SCALE GENOMIC DNA]</scope>
</reference>
<dbReference type="Gene3D" id="3.40.50.410">
    <property type="entry name" value="von Willebrand factor, type A domain"/>
    <property type="match status" value="1"/>
</dbReference>
<dbReference type="Proteomes" id="UP000034616">
    <property type="component" value="Unassembled WGS sequence"/>
</dbReference>